<sequence>MIINEILETLPDDKQKESLRKLLNSSRIKDITEYGRVVHAEMEAILACARSDIAQKMLNSTVRLSLAITAQNT</sequence>
<keyword evidence="2" id="KW-1185">Reference proteome</keyword>
<accession>A0ABT8C114</accession>
<dbReference type="EMBL" id="JAUFQC010000027">
    <property type="protein sequence ID" value="MDN3612628.1"/>
    <property type="molecule type" value="Genomic_DNA"/>
</dbReference>
<protein>
    <submittedName>
        <fullName evidence="1">Uncharacterized protein</fullName>
    </submittedName>
</protein>
<dbReference type="Gene3D" id="3.40.140.10">
    <property type="entry name" value="Cytidine Deaminase, domain 2"/>
    <property type="match status" value="1"/>
</dbReference>
<dbReference type="Proteomes" id="UP001238540">
    <property type="component" value="Unassembled WGS sequence"/>
</dbReference>
<proteinExistence type="predicted"/>
<gene>
    <name evidence="1" type="ORF">QWZ16_23830</name>
</gene>
<comment type="caution">
    <text evidence="1">The sequence shown here is derived from an EMBL/GenBank/DDBJ whole genome shotgun (WGS) entry which is preliminary data.</text>
</comment>
<name>A0ABT8C114_9VIBR</name>
<reference evidence="2" key="1">
    <citation type="journal article" date="2019" name="Int. J. Syst. Evol. Microbiol.">
        <title>The Global Catalogue of Microorganisms (GCM) 10K type strain sequencing project: providing services to taxonomists for standard genome sequencing and annotation.</title>
        <authorList>
            <consortium name="The Broad Institute Genomics Platform"/>
            <consortium name="The Broad Institute Genome Sequencing Center for Infectious Disease"/>
            <person name="Wu L."/>
            <person name="Ma J."/>
        </authorList>
    </citation>
    <scope>NUCLEOTIDE SEQUENCE [LARGE SCALE GENOMIC DNA]</scope>
    <source>
        <strain evidence="2">CECT 7398</strain>
    </source>
</reference>
<evidence type="ECO:0000313" key="1">
    <source>
        <dbReference type="EMBL" id="MDN3612628.1"/>
    </source>
</evidence>
<dbReference type="RefSeq" id="WP_290313411.1">
    <property type="nucleotide sequence ID" value="NZ_JAUFQC010000027.1"/>
</dbReference>
<organism evidence="1 2">
    <name type="scientific">Vibrio ostreicida</name>
    <dbReference type="NCBI Taxonomy" id="526588"/>
    <lineage>
        <taxon>Bacteria</taxon>
        <taxon>Pseudomonadati</taxon>
        <taxon>Pseudomonadota</taxon>
        <taxon>Gammaproteobacteria</taxon>
        <taxon>Vibrionales</taxon>
        <taxon>Vibrionaceae</taxon>
        <taxon>Vibrio</taxon>
    </lineage>
</organism>
<evidence type="ECO:0000313" key="2">
    <source>
        <dbReference type="Proteomes" id="UP001238540"/>
    </source>
</evidence>